<name>A0A2A4WUY0_9GAMM</name>
<accession>A0A2A4WUY0</accession>
<evidence type="ECO:0000313" key="2">
    <source>
        <dbReference type="Proteomes" id="UP000218767"/>
    </source>
</evidence>
<protein>
    <submittedName>
        <fullName evidence="1">Uncharacterized protein</fullName>
    </submittedName>
</protein>
<dbReference type="EMBL" id="NVUL01000120">
    <property type="protein sequence ID" value="PCI73627.1"/>
    <property type="molecule type" value="Genomic_DNA"/>
</dbReference>
<organism evidence="1 2">
    <name type="scientific">SAR86 cluster bacterium</name>
    <dbReference type="NCBI Taxonomy" id="2030880"/>
    <lineage>
        <taxon>Bacteria</taxon>
        <taxon>Pseudomonadati</taxon>
        <taxon>Pseudomonadota</taxon>
        <taxon>Gammaproteobacteria</taxon>
        <taxon>SAR86 cluster</taxon>
    </lineage>
</organism>
<comment type="caution">
    <text evidence="1">The sequence shown here is derived from an EMBL/GenBank/DDBJ whole genome shotgun (WGS) entry which is preliminary data.</text>
</comment>
<dbReference type="AlphaFoldDB" id="A0A2A4WUY0"/>
<gene>
    <name evidence="1" type="ORF">COB20_16075</name>
</gene>
<dbReference type="Proteomes" id="UP000218767">
    <property type="component" value="Unassembled WGS sequence"/>
</dbReference>
<proteinExistence type="predicted"/>
<sequence>MKGVLTRKLASQFQNFDIASISARSKAALLQEIGTIAVATDHTHRLCFLSYSLHHADNQGLLL</sequence>
<evidence type="ECO:0000313" key="1">
    <source>
        <dbReference type="EMBL" id="PCI73627.1"/>
    </source>
</evidence>
<reference evidence="2" key="1">
    <citation type="submission" date="2017-08" db="EMBL/GenBank/DDBJ databases">
        <title>A dynamic microbial community with high functional redundancy inhabits the cold, oxic subseafloor aquifer.</title>
        <authorList>
            <person name="Tully B.J."/>
            <person name="Wheat C.G."/>
            <person name="Glazer B.T."/>
            <person name="Huber J.A."/>
        </authorList>
    </citation>
    <scope>NUCLEOTIDE SEQUENCE [LARGE SCALE GENOMIC DNA]</scope>
</reference>